<comment type="caution">
    <text evidence="2">The sequence shown here is derived from an EMBL/GenBank/DDBJ whole genome shotgun (WGS) entry which is preliminary data.</text>
</comment>
<dbReference type="Proteomes" id="UP000444960">
    <property type="component" value="Unassembled WGS sequence"/>
</dbReference>
<gene>
    <name evidence="2" type="ORF">nbrc107696_27780</name>
</gene>
<name>A0A7I9VAQ8_9ACTN</name>
<proteinExistence type="predicted"/>
<evidence type="ECO:0000256" key="1">
    <source>
        <dbReference type="SAM" id="MobiDB-lite"/>
    </source>
</evidence>
<dbReference type="EMBL" id="BJOV01000005">
    <property type="protein sequence ID" value="GEE02332.1"/>
    <property type="molecule type" value="Genomic_DNA"/>
</dbReference>
<reference evidence="3" key="1">
    <citation type="submission" date="2019-06" db="EMBL/GenBank/DDBJ databases">
        <title>Gordonia isolated from sludge of a wastewater treatment plant.</title>
        <authorList>
            <person name="Tamura T."/>
            <person name="Aoyama K."/>
            <person name="Kang Y."/>
            <person name="Saito S."/>
            <person name="Akiyama N."/>
            <person name="Yazawa K."/>
            <person name="Gonoi T."/>
            <person name="Mikami Y."/>
        </authorList>
    </citation>
    <scope>NUCLEOTIDE SEQUENCE [LARGE SCALE GENOMIC DNA]</scope>
    <source>
        <strain evidence="3">NBRC 107696</strain>
    </source>
</reference>
<sequence>MQRSAVDGVGEDLRTLLARFEEQEPAVVVADDDRAVGAGVESEEVPRGVGEDLDGSGGRVDGEQTSVCQARRDAAVGQDGDVFGCGSGKVDTSQSGHGTFISVFAAQRPPICTLFHTALLHSALVHC</sequence>
<feature type="region of interest" description="Disordered" evidence="1">
    <location>
        <begin position="32"/>
        <end position="63"/>
    </location>
</feature>
<protein>
    <submittedName>
        <fullName evidence="2">Uncharacterized protein</fullName>
    </submittedName>
</protein>
<organism evidence="2 3">
    <name type="scientific">Gordonia spumicola</name>
    <dbReference type="NCBI Taxonomy" id="589161"/>
    <lineage>
        <taxon>Bacteria</taxon>
        <taxon>Bacillati</taxon>
        <taxon>Actinomycetota</taxon>
        <taxon>Actinomycetes</taxon>
        <taxon>Mycobacteriales</taxon>
        <taxon>Gordoniaceae</taxon>
        <taxon>Gordonia</taxon>
    </lineage>
</organism>
<dbReference type="AlphaFoldDB" id="A0A7I9VAQ8"/>
<keyword evidence="3" id="KW-1185">Reference proteome</keyword>
<evidence type="ECO:0000313" key="2">
    <source>
        <dbReference type="EMBL" id="GEE02332.1"/>
    </source>
</evidence>
<accession>A0A7I9VAQ8</accession>
<evidence type="ECO:0000313" key="3">
    <source>
        <dbReference type="Proteomes" id="UP000444960"/>
    </source>
</evidence>